<evidence type="ECO:0000259" key="9">
    <source>
        <dbReference type="Pfam" id="PF04552"/>
    </source>
</evidence>
<dbReference type="InterPro" id="IPR038709">
    <property type="entry name" value="RpoN_core-bd_sf"/>
</dbReference>
<evidence type="ECO:0000313" key="12">
    <source>
        <dbReference type="Proteomes" id="UP000488506"/>
    </source>
</evidence>
<keyword evidence="6" id="KW-0731">Sigma factor</keyword>
<evidence type="ECO:0000256" key="4">
    <source>
        <dbReference type="ARBA" id="ARBA00022695"/>
    </source>
</evidence>
<reference evidence="11 12" key="1">
    <citation type="submission" date="2019-12" db="EMBL/GenBank/DDBJ databases">
        <authorList>
            <person name="Wolfe R."/>
            <person name="Danczak R."/>
            <person name="Wilkins M."/>
        </authorList>
    </citation>
    <scope>NUCLEOTIDE SEQUENCE [LARGE SCALE GENOMIC DNA]</scope>
    <source>
        <strain evidence="11">X2_MaxBin.013</strain>
    </source>
</reference>
<name>A0A833KZP9_UNCSA</name>
<dbReference type="PANTHER" id="PTHR32248:SF4">
    <property type="entry name" value="RNA POLYMERASE SIGMA-54 FACTOR"/>
    <property type="match status" value="1"/>
</dbReference>
<gene>
    <name evidence="11" type="ORF">FD145_1576</name>
</gene>
<dbReference type="GO" id="GO:0016987">
    <property type="term" value="F:sigma factor activity"/>
    <property type="evidence" value="ECO:0007669"/>
    <property type="project" value="UniProtKB-KW"/>
</dbReference>
<dbReference type="PRINTS" id="PR00045">
    <property type="entry name" value="SIGMA54FCT"/>
</dbReference>
<evidence type="ECO:0000256" key="8">
    <source>
        <dbReference type="ARBA" id="ARBA00023163"/>
    </source>
</evidence>
<sequence length="445" mass="51007">MPDIYQSQNIEQSLQLHLSPRMLAMLKVLQMSYADMLYEVEKTVEENPVLEIERPDTLAEYIKYLSSDKTVKKQVDFTEYPGMGNIKDVSRNLYGHLIDQLKLEDVDEKTYSIAEALIQEIDDSGYLKNYNKTSDELAEAFKASKDEIENILKIIQSFEPEGVGARDLKECLMIQVKEYSFDNFELEEVLNKVIQNHLEDIGSRNYKKAADALNISEEGIIEAANFIKSNLNPNPGSSFGGEVRHVVPSFIVEDGEIVNLEEKYGPKIKISKEYEKMMKSNKIDAETEKFIKNKFAKAKEFIEGLEKRGETIEKMAEAINGAQKEFFTKGAMYLNPLLQKDLARILGVHPSTVSRAICDKYIQTPKGLLPMKFLCPRELSGYSVMKIKAMLKELIEKEDKKKPLRDEEIRTNLVERGIKIERRTVASYRQGLNIPTYNKRRADGR</sequence>
<dbReference type="InterPro" id="IPR000394">
    <property type="entry name" value="RNA_pol_sigma_54"/>
</dbReference>
<dbReference type="AlphaFoldDB" id="A0A833KZP9"/>
<keyword evidence="5" id="KW-0805">Transcription regulation</keyword>
<keyword evidence="4" id="KW-0548">Nucleotidyltransferase</keyword>
<proteinExistence type="inferred from homology"/>
<evidence type="ECO:0000256" key="5">
    <source>
        <dbReference type="ARBA" id="ARBA00023015"/>
    </source>
</evidence>
<dbReference type="GO" id="GO:0016779">
    <property type="term" value="F:nucleotidyltransferase activity"/>
    <property type="evidence" value="ECO:0007669"/>
    <property type="project" value="UniProtKB-KW"/>
</dbReference>
<comment type="caution">
    <text evidence="11">The sequence shown here is derived from an EMBL/GenBank/DDBJ whole genome shotgun (WGS) entry which is preliminary data.</text>
</comment>
<keyword evidence="7" id="KW-0238">DNA-binding</keyword>
<dbReference type="GO" id="GO:0001216">
    <property type="term" value="F:DNA-binding transcription activator activity"/>
    <property type="evidence" value="ECO:0007669"/>
    <property type="project" value="InterPro"/>
</dbReference>
<evidence type="ECO:0000256" key="7">
    <source>
        <dbReference type="ARBA" id="ARBA00023125"/>
    </source>
</evidence>
<dbReference type="GO" id="GO:0000428">
    <property type="term" value="C:DNA-directed RNA polymerase complex"/>
    <property type="evidence" value="ECO:0007669"/>
    <property type="project" value="UniProtKB-KW"/>
</dbReference>
<dbReference type="Gene3D" id="1.10.10.1330">
    <property type="entry name" value="RNA polymerase sigma-54 factor, core-binding domain"/>
    <property type="match status" value="1"/>
</dbReference>
<dbReference type="GO" id="GO:0003677">
    <property type="term" value="F:DNA binding"/>
    <property type="evidence" value="ECO:0007669"/>
    <property type="project" value="UniProtKB-KW"/>
</dbReference>
<feature type="domain" description="RNA polymerase sigma factor 54 core-binding" evidence="10">
    <location>
        <begin position="88"/>
        <end position="274"/>
    </location>
</feature>
<protein>
    <submittedName>
        <fullName evidence="11">RNA polymerase sigma-54 factor</fullName>
    </submittedName>
</protein>
<evidence type="ECO:0000256" key="3">
    <source>
        <dbReference type="ARBA" id="ARBA00022679"/>
    </source>
</evidence>
<comment type="similarity">
    <text evidence="1">Belongs to the sigma-54 factor family.</text>
</comment>
<dbReference type="PANTHER" id="PTHR32248">
    <property type="entry name" value="RNA POLYMERASE SIGMA-54 FACTOR"/>
    <property type="match status" value="1"/>
</dbReference>
<dbReference type="Pfam" id="PF04963">
    <property type="entry name" value="Sigma54_CBD"/>
    <property type="match status" value="1"/>
</dbReference>
<dbReference type="NCBIfam" id="TIGR02395">
    <property type="entry name" value="rpoN_sigma"/>
    <property type="match status" value="1"/>
</dbReference>
<evidence type="ECO:0000259" key="10">
    <source>
        <dbReference type="Pfam" id="PF04963"/>
    </source>
</evidence>
<feature type="domain" description="RNA polymerase sigma factor 54 DNA-binding" evidence="9">
    <location>
        <begin position="289"/>
        <end position="441"/>
    </location>
</feature>
<dbReference type="Pfam" id="PF00309">
    <property type="entry name" value="Sigma54_AID"/>
    <property type="match status" value="1"/>
</dbReference>
<organism evidence="11 12">
    <name type="scientific">Candidatus Saganbacteria bacterium</name>
    <dbReference type="NCBI Taxonomy" id="2575572"/>
    <lineage>
        <taxon>Bacteria</taxon>
        <taxon>Bacillati</taxon>
        <taxon>Saganbacteria</taxon>
    </lineage>
</organism>
<evidence type="ECO:0000256" key="6">
    <source>
        <dbReference type="ARBA" id="ARBA00023082"/>
    </source>
</evidence>
<dbReference type="Gene3D" id="1.10.10.60">
    <property type="entry name" value="Homeodomain-like"/>
    <property type="match status" value="1"/>
</dbReference>
<evidence type="ECO:0000256" key="2">
    <source>
        <dbReference type="ARBA" id="ARBA00022478"/>
    </source>
</evidence>
<dbReference type="InterPro" id="IPR007634">
    <property type="entry name" value="RNA_pol_sigma_54_DNA-bd"/>
</dbReference>
<evidence type="ECO:0000256" key="1">
    <source>
        <dbReference type="ARBA" id="ARBA00008798"/>
    </source>
</evidence>
<keyword evidence="8" id="KW-0804">Transcription</keyword>
<keyword evidence="3" id="KW-0808">Transferase</keyword>
<dbReference type="Pfam" id="PF04552">
    <property type="entry name" value="Sigma54_DBD"/>
    <property type="match status" value="1"/>
</dbReference>
<dbReference type="InterPro" id="IPR007046">
    <property type="entry name" value="RNA_pol_sigma_54_core-bd"/>
</dbReference>
<accession>A0A833KZP9</accession>
<evidence type="ECO:0000313" key="11">
    <source>
        <dbReference type="EMBL" id="KAF0132753.1"/>
    </source>
</evidence>
<dbReference type="GO" id="GO:0006352">
    <property type="term" value="P:DNA-templated transcription initiation"/>
    <property type="evidence" value="ECO:0007669"/>
    <property type="project" value="InterPro"/>
</dbReference>
<dbReference type="PROSITE" id="PS50044">
    <property type="entry name" value="SIGMA54_3"/>
    <property type="match status" value="1"/>
</dbReference>
<dbReference type="EMBL" id="WPAF01000044">
    <property type="protein sequence ID" value="KAF0132753.1"/>
    <property type="molecule type" value="Genomic_DNA"/>
</dbReference>
<keyword evidence="2" id="KW-0240">DNA-directed RNA polymerase</keyword>
<dbReference type="PIRSF" id="PIRSF000774">
    <property type="entry name" value="RpoN"/>
    <property type="match status" value="1"/>
</dbReference>
<dbReference type="Proteomes" id="UP000488506">
    <property type="component" value="Unassembled WGS sequence"/>
</dbReference>